<sequence length="805" mass="89729">MRVASAAAQLPPRKTPWRILRQEAEPGRYLPYARHVTSEVIALDSGDLMMMFRLEGLAFETADPIHLNDWHEKLNGTWRNIADDRLALWTHIVRRPVDDYPEGQFRSDFAAELDEKYRARVTAKRMFVNEHYLTLIMRPAVGSADRTGLLLKRIAKARAADEEIDPDELARFEEKARDIEKLLRRCSPARLGLYEQNGLLFSRPLEVLEQVMMGAKAKVPLVRGHLGSALYGERVIFGRETVEIRAHDASRWLGIFGIREYPALTRPGQMNALLGQDFAFVVSQSFTFMGKARAAERLRRRQNQMASTEDAAASQALDLEDAADDLQSNRFVLGEHHFSLGVFAESQRRLADNLSAARAALADAGLVSAREGPALEAAFWAQLPGNFAWRARPAAITSRNFAALAPFHTYPAGRPSGNHWGPAIALMKTAAQSPYYFNFHVGDLGHTLIIGPSGAGKTVVQNFLMAQLEKTGAQQIFIDKDRGAEIYVRSVGGIYLTLKNGEPTGFAPLRALEYGPRNLVFLGRLIRQLVTPPGGPLGVTQERMIDEGLASLGRLAPENRSILALRQLLGQRDPEGIGARLEKWSRGGSLGWVFDNEIDALSLDAPFLGFDMTDFLDNLEVRTPIMMYMFHRIDGLLDGRRLVIDIDEFWKALGDDAFRAFAQDGLKTYRKQNAFLVFGTQSPADALRSDISHSIMEQVATKILLPNPYGRETDYIDGLGLTQAEFKLVRHDLNPESRRFLIKQGHDSIVVELDLGGLSDELAVLSGTTETVTLLDAIRADVGDDPAKWLPLFHQQRRSASIRKG</sequence>
<evidence type="ECO:0000256" key="5">
    <source>
        <dbReference type="ARBA" id="ARBA00023635"/>
    </source>
</evidence>
<dbReference type="EMBL" id="CP018225">
    <property type="protein sequence ID" value="API61620.1"/>
    <property type="molecule type" value="Genomic_DNA"/>
</dbReference>
<dbReference type="PANTHER" id="PTHR30121:SF12">
    <property type="entry name" value="TYPE IV SECRETION SYSTEM PROTEIN CAGE"/>
    <property type="match status" value="1"/>
</dbReference>
<name>A0A1L4A161_9SPHN</name>
<dbReference type="GO" id="GO:0005524">
    <property type="term" value="F:ATP binding"/>
    <property type="evidence" value="ECO:0007669"/>
    <property type="project" value="UniProtKB-KW"/>
</dbReference>
<reference evidence="8 9" key="1">
    <citation type="submission" date="2016-11" db="EMBL/GenBank/DDBJ databases">
        <title>Complete Genome Sequence of alachlor-degrading Sphingomonas sp. strain JJ-A5.</title>
        <authorList>
            <person name="Lee H."/>
            <person name="Ka J.-O."/>
        </authorList>
    </citation>
    <scope>NUCLEOTIDE SEQUENCE [LARGE SCALE GENOMIC DNA]</scope>
    <source>
        <strain evidence="8 9">JJ-A5</strain>
        <plasmid evidence="9">phsl4</plasmid>
    </source>
</reference>
<keyword evidence="2" id="KW-0547">Nucleotide-binding</keyword>
<keyword evidence="9" id="KW-1185">Reference proteome</keyword>
<dbReference type="Gene3D" id="3.40.50.300">
    <property type="entry name" value="P-loop containing nucleotide triphosphate hydrolases"/>
    <property type="match status" value="1"/>
</dbReference>
<comment type="similarity">
    <text evidence="1">Belongs to the TrbE/VirB4 family.</text>
</comment>
<accession>A0A1L4A161</accession>
<evidence type="ECO:0000259" key="7">
    <source>
        <dbReference type="Pfam" id="PF19044"/>
    </source>
</evidence>
<keyword evidence="8" id="KW-0614">Plasmid</keyword>
<evidence type="ECO:0000259" key="6">
    <source>
        <dbReference type="Pfam" id="PF03135"/>
    </source>
</evidence>
<keyword evidence="4" id="KW-0843">Virulence</keyword>
<evidence type="ECO:0000313" key="9">
    <source>
        <dbReference type="Proteomes" id="UP000182063"/>
    </source>
</evidence>
<evidence type="ECO:0000256" key="1">
    <source>
        <dbReference type="ARBA" id="ARBA00006512"/>
    </source>
</evidence>
<evidence type="ECO:0000256" key="4">
    <source>
        <dbReference type="ARBA" id="ARBA00023026"/>
    </source>
</evidence>
<organism evidence="8 9">
    <name type="scientific">Tardibacter chloracetimidivorans</name>
    <dbReference type="NCBI Taxonomy" id="1921510"/>
    <lineage>
        <taxon>Bacteria</taxon>
        <taxon>Pseudomonadati</taxon>
        <taxon>Pseudomonadota</taxon>
        <taxon>Alphaproteobacteria</taxon>
        <taxon>Sphingomonadales</taxon>
        <taxon>Sphingomonadaceae</taxon>
        <taxon>Tardibacter</taxon>
    </lineage>
</organism>
<dbReference type="OrthoDB" id="9816422at2"/>
<feature type="domain" description="TraG P-loop" evidence="7">
    <location>
        <begin position="581"/>
        <end position="728"/>
    </location>
</feature>
<dbReference type="InterPro" id="IPR051162">
    <property type="entry name" value="T4SS_component"/>
</dbReference>
<evidence type="ECO:0000256" key="3">
    <source>
        <dbReference type="ARBA" id="ARBA00022840"/>
    </source>
</evidence>
<dbReference type="NCBIfam" id="TIGR00929">
    <property type="entry name" value="VirB4_CagE"/>
    <property type="match status" value="1"/>
</dbReference>
<dbReference type="KEGG" id="sphj:BSL82_19550"/>
<feature type="domain" description="CagE TrbE VirB component of type IV transporter system central" evidence="6">
    <location>
        <begin position="190"/>
        <end position="392"/>
    </location>
</feature>
<dbReference type="Pfam" id="PF03135">
    <property type="entry name" value="CagE_TrbE_VirB"/>
    <property type="match status" value="1"/>
</dbReference>
<feature type="domain" description="TraG P-loop" evidence="7">
    <location>
        <begin position="447"/>
        <end position="509"/>
    </location>
</feature>
<dbReference type="Proteomes" id="UP000182063">
    <property type="component" value="Plasmid pHSL4"/>
</dbReference>
<dbReference type="Pfam" id="PF19044">
    <property type="entry name" value="P-loop_TraG"/>
    <property type="match status" value="2"/>
</dbReference>
<keyword evidence="3" id="KW-0067">ATP-binding</keyword>
<dbReference type="InterPro" id="IPR027417">
    <property type="entry name" value="P-loop_NTPase"/>
</dbReference>
<evidence type="ECO:0000313" key="8">
    <source>
        <dbReference type="EMBL" id="API61620.1"/>
    </source>
</evidence>
<protein>
    <recommendedName>
        <fullName evidence="5">Type IV secretion system protein virB4</fullName>
    </recommendedName>
</protein>
<evidence type="ECO:0000256" key="2">
    <source>
        <dbReference type="ARBA" id="ARBA00022741"/>
    </source>
</evidence>
<dbReference type="InterPro" id="IPR018145">
    <property type="entry name" value="CagE_TrbE_VirB_cntrl_dom"/>
</dbReference>
<dbReference type="AlphaFoldDB" id="A0A1L4A161"/>
<dbReference type="InterPro" id="IPR004346">
    <property type="entry name" value="CagE_TrbE_VirB"/>
</dbReference>
<gene>
    <name evidence="8" type="ORF">BSL82_19550</name>
</gene>
<geneLocation type="plasmid" evidence="9">
    <name>phsl4</name>
</geneLocation>
<dbReference type="SUPFAM" id="SSF52540">
    <property type="entry name" value="P-loop containing nucleoside triphosphate hydrolases"/>
    <property type="match status" value="1"/>
</dbReference>
<dbReference type="RefSeq" id="WP_072599039.1">
    <property type="nucleotide sequence ID" value="NZ_CP018225.1"/>
</dbReference>
<proteinExistence type="inferred from homology"/>
<dbReference type="InterPro" id="IPR043964">
    <property type="entry name" value="P-loop_TraG"/>
</dbReference>
<dbReference type="PANTHER" id="PTHR30121">
    <property type="entry name" value="UNCHARACTERIZED PROTEIN YJGR-RELATED"/>
    <property type="match status" value="1"/>
</dbReference>